<protein>
    <submittedName>
        <fullName evidence="1">Uncharacterized protein</fullName>
    </submittedName>
</protein>
<sequence>MAQPVFTWTLHHVLRWDDRLVESQEGLETEVGPRADLISSERSGAQHATEVLGPELLDQIFPKGHMFMFYPFRLEPSVKFLFMLLCKLLITQMSYSAAVDLVAGLGASQVVLEPLGSILGLKCWILDKEGTLVNEPCKTTSSSSSSYSLREIIPEREPIPVIDLSEDESVEGPKMAPVAPGIRLGISIEEDPSEPTSDLEMTPEPERLAPAVTGDMGTFVANSLQVTASPTPIPPMESATGQQIMELREEISWVDALFYSARQAHRQAKTRAVMLEAELGQAREAHAARERDIIELINERDWLRQFIAQFLSTTRDSVDRARDELESRPRCSSSQCPQAE</sequence>
<proteinExistence type="predicted"/>
<organism evidence="1 2">
    <name type="scientific">Catharanthus roseus</name>
    <name type="common">Madagascar periwinkle</name>
    <name type="synonym">Vinca rosea</name>
    <dbReference type="NCBI Taxonomy" id="4058"/>
    <lineage>
        <taxon>Eukaryota</taxon>
        <taxon>Viridiplantae</taxon>
        <taxon>Streptophyta</taxon>
        <taxon>Embryophyta</taxon>
        <taxon>Tracheophyta</taxon>
        <taxon>Spermatophyta</taxon>
        <taxon>Magnoliopsida</taxon>
        <taxon>eudicotyledons</taxon>
        <taxon>Gunneridae</taxon>
        <taxon>Pentapetalae</taxon>
        <taxon>asterids</taxon>
        <taxon>lamiids</taxon>
        <taxon>Gentianales</taxon>
        <taxon>Apocynaceae</taxon>
        <taxon>Rauvolfioideae</taxon>
        <taxon>Vinceae</taxon>
        <taxon>Catharanthinae</taxon>
        <taxon>Catharanthus</taxon>
    </lineage>
</organism>
<accession>A0ACC0AZD2</accession>
<dbReference type="Proteomes" id="UP001060085">
    <property type="component" value="Linkage Group LG04"/>
</dbReference>
<name>A0ACC0AZD2_CATRO</name>
<reference evidence="2" key="1">
    <citation type="journal article" date="2023" name="Nat. Plants">
        <title>Single-cell RNA sequencing provides a high-resolution roadmap for understanding the multicellular compartmentation of specialized metabolism.</title>
        <authorList>
            <person name="Sun S."/>
            <person name="Shen X."/>
            <person name="Li Y."/>
            <person name="Li Y."/>
            <person name="Wang S."/>
            <person name="Li R."/>
            <person name="Zhang H."/>
            <person name="Shen G."/>
            <person name="Guo B."/>
            <person name="Wei J."/>
            <person name="Xu J."/>
            <person name="St-Pierre B."/>
            <person name="Chen S."/>
            <person name="Sun C."/>
        </authorList>
    </citation>
    <scope>NUCLEOTIDE SEQUENCE [LARGE SCALE GENOMIC DNA]</scope>
</reference>
<gene>
    <name evidence="1" type="ORF">M9H77_16255</name>
</gene>
<comment type="caution">
    <text evidence="1">The sequence shown here is derived from an EMBL/GenBank/DDBJ whole genome shotgun (WGS) entry which is preliminary data.</text>
</comment>
<evidence type="ECO:0000313" key="2">
    <source>
        <dbReference type="Proteomes" id="UP001060085"/>
    </source>
</evidence>
<evidence type="ECO:0000313" key="1">
    <source>
        <dbReference type="EMBL" id="KAI5666402.1"/>
    </source>
</evidence>
<keyword evidence="2" id="KW-1185">Reference proteome</keyword>
<dbReference type="EMBL" id="CM044704">
    <property type="protein sequence ID" value="KAI5666402.1"/>
    <property type="molecule type" value="Genomic_DNA"/>
</dbReference>